<dbReference type="RefSeq" id="WP_382209444.1">
    <property type="nucleotide sequence ID" value="NZ_JBHSZH010000005.1"/>
</dbReference>
<dbReference type="InterPro" id="IPR006311">
    <property type="entry name" value="TAT_signal"/>
</dbReference>
<name>A0ABD5WLT5_9EURY</name>
<evidence type="ECO:0000313" key="2">
    <source>
        <dbReference type="EMBL" id="MFC7080078.1"/>
    </source>
</evidence>
<organism evidence="2 3">
    <name type="scientific">Halorussus caseinilyticus</name>
    <dbReference type="NCBI Taxonomy" id="3034025"/>
    <lineage>
        <taxon>Archaea</taxon>
        <taxon>Methanobacteriati</taxon>
        <taxon>Methanobacteriota</taxon>
        <taxon>Stenosarchaea group</taxon>
        <taxon>Halobacteria</taxon>
        <taxon>Halobacteriales</taxon>
        <taxon>Haladaptataceae</taxon>
        <taxon>Halorussus</taxon>
    </lineage>
</organism>
<dbReference type="AlphaFoldDB" id="A0ABD5WLT5"/>
<proteinExistence type="predicted"/>
<feature type="region of interest" description="Disordered" evidence="1">
    <location>
        <begin position="16"/>
        <end position="68"/>
    </location>
</feature>
<evidence type="ECO:0000313" key="3">
    <source>
        <dbReference type="Proteomes" id="UP001596407"/>
    </source>
</evidence>
<dbReference type="InterPro" id="IPR019546">
    <property type="entry name" value="TAT_signal_bac_arc"/>
</dbReference>
<reference evidence="2 3" key="1">
    <citation type="journal article" date="2019" name="Int. J. Syst. Evol. Microbiol.">
        <title>The Global Catalogue of Microorganisms (GCM) 10K type strain sequencing project: providing services to taxonomists for standard genome sequencing and annotation.</title>
        <authorList>
            <consortium name="The Broad Institute Genomics Platform"/>
            <consortium name="The Broad Institute Genome Sequencing Center for Infectious Disease"/>
            <person name="Wu L."/>
            <person name="Ma J."/>
        </authorList>
    </citation>
    <scope>NUCLEOTIDE SEQUENCE [LARGE SCALE GENOMIC DNA]</scope>
    <source>
        <strain evidence="2 3">DT72</strain>
    </source>
</reference>
<dbReference type="EMBL" id="JBHSZH010000005">
    <property type="protein sequence ID" value="MFC7080078.1"/>
    <property type="molecule type" value="Genomic_DNA"/>
</dbReference>
<dbReference type="Proteomes" id="UP001596407">
    <property type="component" value="Unassembled WGS sequence"/>
</dbReference>
<feature type="compositionally biased region" description="Polar residues" evidence="1">
    <location>
        <begin position="35"/>
        <end position="45"/>
    </location>
</feature>
<sequence length="68" mass="7259">MSYNDNGVSRRNVLKTAGASVATIGAGVSRPRNPTIRSKSTSGSSPRAAGKWRSTPRPRWFGPSRSTL</sequence>
<accession>A0ABD5WLT5</accession>
<dbReference type="NCBIfam" id="TIGR01409">
    <property type="entry name" value="TAT_signal_seq"/>
    <property type="match status" value="1"/>
</dbReference>
<comment type="caution">
    <text evidence="2">The sequence shown here is derived from an EMBL/GenBank/DDBJ whole genome shotgun (WGS) entry which is preliminary data.</text>
</comment>
<keyword evidence="3" id="KW-1185">Reference proteome</keyword>
<evidence type="ECO:0000256" key="1">
    <source>
        <dbReference type="SAM" id="MobiDB-lite"/>
    </source>
</evidence>
<gene>
    <name evidence="2" type="ORF">ACFQJ6_08075</name>
</gene>
<dbReference type="PROSITE" id="PS51318">
    <property type="entry name" value="TAT"/>
    <property type="match status" value="1"/>
</dbReference>
<protein>
    <submittedName>
        <fullName evidence="2">Twin-arginine translocation signal domain-containing protein</fullName>
    </submittedName>
</protein>